<protein>
    <recommendedName>
        <fullName evidence="5 12">Insulin</fullName>
    </recommendedName>
</protein>
<evidence type="ECO:0000313" key="16">
    <source>
        <dbReference type="Proteomes" id="UP000694621"/>
    </source>
</evidence>
<keyword evidence="11 12" id="KW-0119">Carbohydrate metabolism</keyword>
<dbReference type="SMART" id="SM00078">
    <property type="entry name" value="IlGF"/>
    <property type="match status" value="1"/>
</dbReference>
<dbReference type="Ensembl" id="ENSAMXT00005030001.1">
    <property type="protein sequence ID" value="ENSAMXP00005027285.1"/>
    <property type="gene ID" value="ENSAMXG00005013699.1"/>
</dbReference>
<dbReference type="InterPro" id="IPR036438">
    <property type="entry name" value="Insulin-like_sf"/>
</dbReference>
<evidence type="ECO:0000313" key="17">
    <source>
        <dbReference type="Proteomes" id="UP000752171"/>
    </source>
</evidence>
<feature type="domain" description="Insulin-like" evidence="13">
    <location>
        <begin position="70"/>
        <end position="150"/>
    </location>
</feature>
<dbReference type="PANTHER" id="PTHR11454">
    <property type="entry name" value="INSULIN/INSULIN GROWTH FACTOR"/>
    <property type="match status" value="1"/>
</dbReference>
<evidence type="ECO:0000256" key="11">
    <source>
        <dbReference type="ARBA" id="ARBA00023277"/>
    </source>
</evidence>
<sequence length="151" mass="16978">MDKEPYLHRYKSEEDLLFVPKPPLLPQHLTISTGLVLHLLEQIMAVWIQAGTLLVLLALTTTGANAAAPQHLCGSHLVDALYLVCGPSGFFYNPKRELNPLQEFLSPKSAQDGELAEYPYKEHTELMVKRGIVEQCCHKPCSIFDLQNYCN</sequence>
<dbReference type="PANTHER" id="PTHR11454:SF9">
    <property type="entry name" value="INSULIN"/>
    <property type="match status" value="1"/>
</dbReference>
<dbReference type="GO" id="GO:0005615">
    <property type="term" value="C:extracellular space"/>
    <property type="evidence" value="ECO:0007669"/>
    <property type="project" value="TreeGrafter"/>
</dbReference>
<dbReference type="GO" id="GO:0005179">
    <property type="term" value="F:hormone activity"/>
    <property type="evidence" value="ECO:0007669"/>
    <property type="project" value="UniProtKB-KW"/>
</dbReference>
<organism evidence="15 16">
    <name type="scientific">Astyanax mexicanus</name>
    <name type="common">Blind cave fish</name>
    <name type="synonym">Astyanax fasciatus mexicanus</name>
    <dbReference type="NCBI Taxonomy" id="7994"/>
    <lineage>
        <taxon>Eukaryota</taxon>
        <taxon>Metazoa</taxon>
        <taxon>Chordata</taxon>
        <taxon>Craniata</taxon>
        <taxon>Vertebrata</taxon>
        <taxon>Euteleostomi</taxon>
        <taxon>Actinopterygii</taxon>
        <taxon>Neopterygii</taxon>
        <taxon>Teleostei</taxon>
        <taxon>Ostariophysi</taxon>
        <taxon>Characiformes</taxon>
        <taxon>Characoidei</taxon>
        <taxon>Acestrorhamphidae</taxon>
        <taxon>Acestrorhamphinae</taxon>
        <taxon>Astyanax</taxon>
    </lineage>
</organism>
<dbReference type="InterPro" id="IPR022353">
    <property type="entry name" value="Insulin_CS"/>
</dbReference>
<evidence type="ECO:0000256" key="5">
    <source>
        <dbReference type="ARBA" id="ARBA00020180"/>
    </source>
</evidence>
<dbReference type="PRINTS" id="PR00277">
    <property type="entry name" value="INSULIN"/>
</dbReference>
<dbReference type="Proteomes" id="UP000694621">
    <property type="component" value="Unplaced"/>
</dbReference>
<comment type="subunit">
    <text evidence="4 12">Heterodimer of a B chain and an A chain linked by two disulfide bonds.</text>
</comment>
<dbReference type="PROSITE" id="PS00262">
    <property type="entry name" value="INSULIN"/>
    <property type="match status" value="1"/>
</dbReference>
<evidence type="ECO:0000256" key="12">
    <source>
        <dbReference type="RuleBase" id="RU000406"/>
    </source>
</evidence>
<evidence type="ECO:0000256" key="4">
    <source>
        <dbReference type="ARBA" id="ARBA00011207"/>
    </source>
</evidence>
<comment type="function">
    <text evidence="1 12">Insulin decreases blood glucose concentration. It increases cell permeability to monosaccharides, amino acids and fatty acids. It accelerates glycolysis, the pentose phosphate cycle, and glycogen synthesis in liver.</text>
</comment>
<reference evidence="15" key="2">
    <citation type="submission" date="2025-05" db="UniProtKB">
        <authorList>
            <consortium name="Ensembl"/>
        </authorList>
    </citation>
    <scope>IDENTIFICATION</scope>
</reference>
<comment type="similarity">
    <text evidence="3 12">Belongs to the insulin family.</text>
</comment>
<dbReference type="InterPro" id="IPR022352">
    <property type="entry name" value="Ins/IGF/rlx"/>
</dbReference>
<dbReference type="EMBL" id="JAICCE010000001">
    <property type="protein sequence ID" value="KAG9282128.1"/>
    <property type="molecule type" value="Genomic_DNA"/>
</dbReference>
<keyword evidence="7 12" id="KW-0313">Glucose metabolism</keyword>
<dbReference type="Pfam" id="PF00049">
    <property type="entry name" value="Insulin"/>
    <property type="match status" value="1"/>
</dbReference>
<name>A0A8B9JVJ1_ASTMX</name>
<proteinExistence type="inferred from homology"/>
<comment type="subcellular location">
    <subcellularLocation>
        <location evidence="2 12">Secreted</location>
    </subcellularLocation>
</comment>
<dbReference type="GO" id="GO:0006006">
    <property type="term" value="P:glucose metabolic process"/>
    <property type="evidence" value="ECO:0007669"/>
    <property type="project" value="UniProtKB-UniRule"/>
</dbReference>
<evidence type="ECO:0000256" key="7">
    <source>
        <dbReference type="ARBA" id="ARBA00022526"/>
    </source>
</evidence>
<evidence type="ECO:0000256" key="1">
    <source>
        <dbReference type="ARBA" id="ARBA00002985"/>
    </source>
</evidence>
<dbReference type="Gene3D" id="1.10.100.10">
    <property type="entry name" value="Insulin-like"/>
    <property type="match status" value="1"/>
</dbReference>
<dbReference type="FunFam" id="1.10.100.10:FF:000003">
    <property type="entry name" value="Insulin"/>
    <property type="match status" value="1"/>
</dbReference>
<evidence type="ECO:0000259" key="13">
    <source>
        <dbReference type="SMART" id="SM00078"/>
    </source>
</evidence>
<evidence type="ECO:0000313" key="15">
    <source>
        <dbReference type="Ensembl" id="ENSAMXP00005027285.1"/>
    </source>
</evidence>
<evidence type="ECO:0000313" key="14">
    <source>
        <dbReference type="EMBL" id="KAG9282128.1"/>
    </source>
</evidence>
<dbReference type="Proteomes" id="UP000752171">
    <property type="component" value="Unassembled WGS sequence"/>
</dbReference>
<dbReference type="InterPro" id="IPR016179">
    <property type="entry name" value="Insulin-like"/>
</dbReference>
<keyword evidence="10" id="KW-1015">Disulfide bond</keyword>
<keyword evidence="9 12" id="KW-0372">Hormone</keyword>
<evidence type="ECO:0000256" key="9">
    <source>
        <dbReference type="ARBA" id="ARBA00022702"/>
    </source>
</evidence>
<dbReference type="SUPFAM" id="SSF56994">
    <property type="entry name" value="Insulin-like"/>
    <property type="match status" value="1"/>
</dbReference>
<dbReference type="CDD" id="cd04367">
    <property type="entry name" value="IlGF_insulin_like"/>
    <property type="match status" value="1"/>
</dbReference>
<reference evidence="14 17" key="1">
    <citation type="submission" date="2021-07" db="EMBL/GenBank/DDBJ databases">
        <authorList>
            <person name="Imarazene B."/>
            <person name="Zahm M."/>
            <person name="Klopp C."/>
            <person name="Cabau C."/>
            <person name="Beille S."/>
            <person name="Jouanno E."/>
            <person name="Castinel A."/>
            <person name="Lluch J."/>
            <person name="Gil L."/>
            <person name="Kuchtly C."/>
            <person name="Lopez Roques C."/>
            <person name="Donnadieu C."/>
            <person name="Parrinello H."/>
            <person name="Journot L."/>
            <person name="Du K."/>
            <person name="Schartl M."/>
            <person name="Retaux S."/>
            <person name="Guiguen Y."/>
        </authorList>
    </citation>
    <scope>NUCLEOTIDE SEQUENCE [LARGE SCALE GENOMIC DNA]</scope>
    <source>
        <strain evidence="14">Pach_M1</strain>
        <tissue evidence="14">Testis</tissue>
    </source>
</reference>
<evidence type="ECO:0000256" key="6">
    <source>
        <dbReference type="ARBA" id="ARBA00022525"/>
    </source>
</evidence>
<evidence type="ECO:0000256" key="2">
    <source>
        <dbReference type="ARBA" id="ARBA00004613"/>
    </source>
</evidence>
<evidence type="ECO:0000256" key="10">
    <source>
        <dbReference type="ARBA" id="ARBA00023157"/>
    </source>
</evidence>
<dbReference type="AlphaFoldDB" id="A0A8B9JVJ1"/>
<accession>A0A8B9JVJ1</accession>
<dbReference type="PRINTS" id="PR00276">
    <property type="entry name" value="INSULINFAMLY"/>
</dbReference>
<gene>
    <name evidence="15" type="primary">ins</name>
    <name evidence="14" type="synonym">INS</name>
    <name evidence="14" type="ORF">AMEX_G741</name>
</gene>
<evidence type="ECO:0000256" key="8">
    <source>
        <dbReference type="ARBA" id="ARBA00022685"/>
    </source>
</evidence>
<dbReference type="InterPro" id="IPR004825">
    <property type="entry name" value="Insulin"/>
</dbReference>
<keyword evidence="6 12" id="KW-0964">Secreted</keyword>
<keyword evidence="8" id="KW-0165">Cleavage on pair of basic residues</keyword>
<evidence type="ECO:0000256" key="3">
    <source>
        <dbReference type="ARBA" id="ARBA00009034"/>
    </source>
</evidence>